<dbReference type="PANTHER" id="PTHR13939">
    <property type="entry name" value="NICOTINAMIDE-NUCLEOTIDE AMIDOHYDROLASE PNCC"/>
    <property type="match status" value="1"/>
</dbReference>
<dbReference type="Pfam" id="PF24102">
    <property type="entry name" value="FLAD1_M"/>
    <property type="match status" value="1"/>
</dbReference>
<dbReference type="EMBL" id="CP028843">
    <property type="protein sequence ID" value="AWB23365.1"/>
    <property type="molecule type" value="Genomic_DNA"/>
</dbReference>
<dbReference type="InterPro" id="IPR050101">
    <property type="entry name" value="CinA"/>
</dbReference>
<feature type="domain" description="MoaB/Mog" evidence="1">
    <location>
        <begin position="12"/>
        <end position="172"/>
    </location>
</feature>
<dbReference type="PANTHER" id="PTHR13939:SF0">
    <property type="entry name" value="NMN AMIDOHYDROLASE-LIKE PROTEIN YFAY"/>
    <property type="match status" value="1"/>
</dbReference>
<dbReference type="InterPro" id="IPR001453">
    <property type="entry name" value="MoaB/Mog_dom"/>
</dbReference>
<dbReference type="InterPro" id="IPR036425">
    <property type="entry name" value="MoaB/Mog-like_dom_sf"/>
</dbReference>
<organism evidence="2 3">
    <name type="scientific">Methylobacterium currus</name>
    <dbReference type="NCBI Taxonomy" id="2051553"/>
    <lineage>
        <taxon>Bacteria</taxon>
        <taxon>Pseudomonadati</taxon>
        <taxon>Pseudomonadota</taxon>
        <taxon>Alphaproteobacteria</taxon>
        <taxon>Hyphomicrobiales</taxon>
        <taxon>Methylobacteriaceae</taxon>
        <taxon>Methylobacterium</taxon>
    </lineage>
</organism>
<dbReference type="AlphaFoldDB" id="A0A2R4WPD8"/>
<dbReference type="OrthoDB" id="9801454at2"/>
<evidence type="ECO:0000313" key="2">
    <source>
        <dbReference type="EMBL" id="AWB23365.1"/>
    </source>
</evidence>
<dbReference type="Pfam" id="PF00994">
    <property type="entry name" value="MoCF_biosynth"/>
    <property type="match status" value="1"/>
</dbReference>
<name>A0A2R4WPD8_9HYPH</name>
<dbReference type="RefSeq" id="WP_099955154.1">
    <property type="nucleotide sequence ID" value="NZ_CP028843.1"/>
</dbReference>
<sequence length="250" mass="26427">MPDASPAPVTAAILVIGDEILSGRTKDKNIGYIAEYLTNSGIDLREVRVVPDVAEEIVAAVNALRGRYTYLFTTGGIGPTHDDITADCVAEAVGVGIDVDPQAKAMLLERIKPEDLNEARLRMARIPFGAELIENPISKAPGFMIENVIVMAGVPSIMQAMLDSVAPRLKTGARVSAETIEAGNLPEGGYAEGLALIAKAHPGVSIGSYPSMTAAGFRNQIVVRGREPEALAAARAEIEALVSRLQAERN</sequence>
<accession>A0A2R4WPD8</accession>
<protein>
    <submittedName>
        <fullName evidence="2">Competence/damage-inducible protein A</fullName>
    </submittedName>
</protein>
<dbReference type="KEGG" id="mee:DA075_22730"/>
<dbReference type="Gene3D" id="3.40.980.10">
    <property type="entry name" value="MoaB/Mog-like domain"/>
    <property type="match status" value="1"/>
</dbReference>
<evidence type="ECO:0000313" key="3">
    <source>
        <dbReference type="Proteomes" id="UP000244755"/>
    </source>
</evidence>
<dbReference type="InterPro" id="IPR056596">
    <property type="entry name" value="FLAD1_M"/>
</dbReference>
<dbReference type="Proteomes" id="UP000244755">
    <property type="component" value="Chromosome 1"/>
</dbReference>
<dbReference type="CDD" id="cd00885">
    <property type="entry name" value="cinA"/>
    <property type="match status" value="1"/>
</dbReference>
<gene>
    <name evidence="2" type="ORF">DA075_22730</name>
</gene>
<evidence type="ECO:0000259" key="1">
    <source>
        <dbReference type="SMART" id="SM00852"/>
    </source>
</evidence>
<proteinExistence type="predicted"/>
<dbReference type="SUPFAM" id="SSF53218">
    <property type="entry name" value="Molybdenum cofactor biosynthesis proteins"/>
    <property type="match status" value="1"/>
</dbReference>
<reference evidence="2 3" key="1">
    <citation type="submission" date="2018-04" db="EMBL/GenBank/DDBJ databases">
        <title>Methylobacterium sp. PR1016A genome.</title>
        <authorList>
            <person name="Park W."/>
        </authorList>
    </citation>
    <scope>NUCLEOTIDE SEQUENCE [LARGE SCALE GENOMIC DNA]</scope>
    <source>
        <strain evidence="2 3">PR1016A</strain>
    </source>
</reference>
<dbReference type="SMART" id="SM00852">
    <property type="entry name" value="MoCF_biosynth"/>
    <property type="match status" value="1"/>
</dbReference>
<keyword evidence="3" id="KW-1185">Reference proteome</keyword>